<protein>
    <submittedName>
        <fullName evidence="1">Uncharacterized protein</fullName>
    </submittedName>
</protein>
<name>A0A0E9RCJ0_ANGAN</name>
<reference evidence="1" key="2">
    <citation type="journal article" date="2015" name="Fish Shellfish Immunol.">
        <title>Early steps in the European eel (Anguilla anguilla)-Vibrio vulnificus interaction in the gills: Role of the RtxA13 toxin.</title>
        <authorList>
            <person name="Callol A."/>
            <person name="Pajuelo D."/>
            <person name="Ebbesson L."/>
            <person name="Teles M."/>
            <person name="MacKenzie S."/>
            <person name="Amaro C."/>
        </authorList>
    </citation>
    <scope>NUCLEOTIDE SEQUENCE</scope>
</reference>
<sequence>MTVSQQHHCQAEQLSGNGFILSYLL</sequence>
<reference evidence="1" key="1">
    <citation type="submission" date="2014-11" db="EMBL/GenBank/DDBJ databases">
        <authorList>
            <person name="Amaro Gonzalez C."/>
        </authorList>
    </citation>
    <scope>NUCLEOTIDE SEQUENCE</scope>
</reference>
<dbReference type="AlphaFoldDB" id="A0A0E9RCJ0"/>
<proteinExistence type="predicted"/>
<accession>A0A0E9RCJ0</accession>
<evidence type="ECO:0000313" key="1">
    <source>
        <dbReference type="EMBL" id="JAH26063.1"/>
    </source>
</evidence>
<organism evidence="1">
    <name type="scientific">Anguilla anguilla</name>
    <name type="common">European freshwater eel</name>
    <name type="synonym">Muraena anguilla</name>
    <dbReference type="NCBI Taxonomy" id="7936"/>
    <lineage>
        <taxon>Eukaryota</taxon>
        <taxon>Metazoa</taxon>
        <taxon>Chordata</taxon>
        <taxon>Craniata</taxon>
        <taxon>Vertebrata</taxon>
        <taxon>Euteleostomi</taxon>
        <taxon>Actinopterygii</taxon>
        <taxon>Neopterygii</taxon>
        <taxon>Teleostei</taxon>
        <taxon>Anguilliformes</taxon>
        <taxon>Anguillidae</taxon>
        <taxon>Anguilla</taxon>
    </lineage>
</organism>
<dbReference type="EMBL" id="GBXM01082514">
    <property type="protein sequence ID" value="JAH26063.1"/>
    <property type="molecule type" value="Transcribed_RNA"/>
</dbReference>